<name>A0A0P9DHC2_9CHLR</name>
<evidence type="ECO:0000313" key="1">
    <source>
        <dbReference type="EMBL" id="KPV49319.1"/>
    </source>
</evidence>
<organism evidence="1 2">
    <name type="scientific">Kouleothrix aurantiaca</name>
    <dbReference type="NCBI Taxonomy" id="186479"/>
    <lineage>
        <taxon>Bacteria</taxon>
        <taxon>Bacillati</taxon>
        <taxon>Chloroflexota</taxon>
        <taxon>Chloroflexia</taxon>
        <taxon>Chloroflexales</taxon>
        <taxon>Roseiflexineae</taxon>
        <taxon>Roseiflexaceae</taxon>
        <taxon>Kouleothrix</taxon>
    </lineage>
</organism>
<gene>
    <name evidence="1" type="ORF">SE17_33330</name>
</gene>
<keyword evidence="2" id="KW-1185">Reference proteome</keyword>
<evidence type="ECO:0000313" key="2">
    <source>
        <dbReference type="Proteomes" id="UP000050509"/>
    </source>
</evidence>
<comment type="caution">
    <text evidence="1">The sequence shown here is derived from an EMBL/GenBank/DDBJ whole genome shotgun (WGS) entry which is preliminary data.</text>
</comment>
<reference evidence="1 2" key="1">
    <citation type="submission" date="2015-09" db="EMBL/GenBank/DDBJ databases">
        <title>Draft genome sequence of Kouleothrix aurantiaca JCM 19913.</title>
        <authorList>
            <person name="Hemp J."/>
        </authorList>
    </citation>
    <scope>NUCLEOTIDE SEQUENCE [LARGE SCALE GENOMIC DNA]</scope>
    <source>
        <strain evidence="1 2">COM-B</strain>
    </source>
</reference>
<accession>A0A0P9DHC2</accession>
<dbReference type="EMBL" id="LJCR01002048">
    <property type="protein sequence ID" value="KPV49319.1"/>
    <property type="molecule type" value="Genomic_DNA"/>
</dbReference>
<dbReference type="Proteomes" id="UP000050509">
    <property type="component" value="Unassembled WGS sequence"/>
</dbReference>
<sequence length="63" mass="7554">MQWHFSEQKIAMQACNGIFRNKRLRCEHAMAFFGTKDCDESMQWHFLEQKIAMQACNGIIWEK</sequence>
<protein>
    <submittedName>
        <fullName evidence="1">Uncharacterized protein</fullName>
    </submittedName>
</protein>
<proteinExistence type="predicted"/>
<dbReference type="AlphaFoldDB" id="A0A0P9DHC2"/>